<name>A0A4S2AKT0_9BACE</name>
<dbReference type="AlphaFoldDB" id="A0A4S2AKT0"/>
<organism evidence="4 5">
    <name type="scientific">Bacteroides muris</name>
    <name type="common">ex Afrizal et al. 2022</name>
    <dbReference type="NCBI Taxonomy" id="2516960"/>
    <lineage>
        <taxon>Bacteria</taxon>
        <taxon>Pseudomonadati</taxon>
        <taxon>Bacteroidota</taxon>
        <taxon>Bacteroidia</taxon>
        <taxon>Bacteroidales</taxon>
        <taxon>Bacteroidaceae</taxon>
        <taxon>Bacteroides</taxon>
    </lineage>
</organism>
<accession>A0A4S2AKT0</accession>
<proteinExistence type="predicted"/>
<dbReference type="PANTHER" id="PTHR34985">
    <property type="entry name" value="SLR0554 PROTEIN"/>
    <property type="match status" value="1"/>
</dbReference>
<sequence>MENIPVTTYRGFSAVSGETTFTQDMADIKNGKHAKLIIKIASLVAQGKVEEANRVKKQLPFRTLTANYRERRLAPGIVRYNPVITLDIDDLEEGQLEQTRTLVNGEPHTLGSFLSPKRHGYKLFVFMQTEYTRRLYDRLRQGEVTYATLEEIHLKLYNAAKEHYEALLGVEVDGSGKDISRGYFISFDPHAYVNAALLEQMSPLPARIIPPEKRESGKKKTPDGTARPIPSAAASAMPHDAEPWEKLIFAKAVTAVKRTTRFRAGNRDNFLFALGNKCYSKGLDEQTAVRLAKREFGQEYPDVESPLHNAYIYTDKTNEAAAKKEEKKPVISQVMDFLGEHYGIRRNLILDRLEFMPYAPPEEARKGYRPMRGKDYNTLFVDLQMAGISCYQNFLRAVIDSNYAKEFNPYTDYLYALPPWDGTDYIAQLADTLTTENRELWQEGFKRWMVGMVACALSDEEMNQLVIILYSEQGKGKSSWIRHLLPPEWKEYFYNGMIDPSNKDDARLLSTRIIINMEEFEGVRPGELAALKRIIAQDNVTQRKAYDVEAFTLPRHCSFIGSTNNRQCLQDIGGNRRFLPITVTGIDYRTPVNHPGIYAQALALLKGGFRYWYEGEEIEQLNKHNERHRMKDPVEENLFVFFRKPLPEDLQVKWLPASVILTKLSIFGKVQVNPHTQLVLVQALEKYGFGTRTNEQETTEYEVVDIQLYQ</sequence>
<feature type="compositionally biased region" description="Basic and acidic residues" evidence="1">
    <location>
        <begin position="210"/>
        <end position="222"/>
    </location>
</feature>
<evidence type="ECO:0000259" key="2">
    <source>
        <dbReference type="Pfam" id="PF05272"/>
    </source>
</evidence>
<dbReference type="InterPro" id="IPR014907">
    <property type="entry name" value="BT4734-like_N"/>
</dbReference>
<dbReference type="InterPro" id="IPR007936">
    <property type="entry name" value="VapE-like_dom"/>
</dbReference>
<dbReference type="PANTHER" id="PTHR34985:SF1">
    <property type="entry name" value="SLR0554 PROTEIN"/>
    <property type="match status" value="1"/>
</dbReference>
<reference evidence="4 5" key="1">
    <citation type="submission" date="2019-04" db="EMBL/GenBank/DDBJ databases">
        <title>Microbes associate with the intestines of laboratory mice.</title>
        <authorList>
            <person name="Navarre W."/>
            <person name="Wong E."/>
            <person name="Huang K."/>
            <person name="Tropini C."/>
            <person name="Ng K."/>
            <person name="Yu B."/>
        </authorList>
    </citation>
    <scope>NUCLEOTIDE SEQUENCE [LARGE SCALE GENOMIC DNA]</scope>
    <source>
        <strain evidence="4 5">NM69_E16B</strain>
    </source>
</reference>
<keyword evidence="5" id="KW-1185">Reference proteome</keyword>
<feature type="region of interest" description="Disordered" evidence="1">
    <location>
        <begin position="208"/>
        <end position="238"/>
    </location>
</feature>
<comment type="caution">
    <text evidence="4">The sequence shown here is derived from an EMBL/GenBank/DDBJ whole genome shotgun (WGS) entry which is preliminary data.</text>
</comment>
<evidence type="ECO:0000313" key="4">
    <source>
        <dbReference type="EMBL" id="TGY01717.1"/>
    </source>
</evidence>
<evidence type="ECO:0000259" key="3">
    <source>
        <dbReference type="Pfam" id="PF08800"/>
    </source>
</evidence>
<protein>
    <submittedName>
        <fullName evidence="4">VirE protein</fullName>
    </submittedName>
</protein>
<dbReference type="EMBL" id="SRYZ01000041">
    <property type="protein sequence ID" value="TGY01717.1"/>
    <property type="molecule type" value="Genomic_DNA"/>
</dbReference>
<dbReference type="Proteomes" id="UP000310532">
    <property type="component" value="Unassembled WGS sequence"/>
</dbReference>
<feature type="domain" description="Virulence-associated protein E-like" evidence="2">
    <location>
        <begin position="419"/>
        <end position="629"/>
    </location>
</feature>
<feature type="domain" description="BT4734-like N-terminal" evidence="3">
    <location>
        <begin position="55"/>
        <end position="192"/>
    </location>
</feature>
<dbReference type="Pfam" id="PF05272">
    <property type="entry name" value="VapE-like_dom"/>
    <property type="match status" value="1"/>
</dbReference>
<evidence type="ECO:0000313" key="5">
    <source>
        <dbReference type="Proteomes" id="UP000310532"/>
    </source>
</evidence>
<evidence type="ECO:0000256" key="1">
    <source>
        <dbReference type="SAM" id="MobiDB-lite"/>
    </source>
</evidence>
<dbReference type="Pfam" id="PF08800">
    <property type="entry name" value="BT4734-like_N"/>
    <property type="match status" value="1"/>
</dbReference>
<gene>
    <name evidence="4" type="ORF">E5355_14670</name>
</gene>
<dbReference type="RefSeq" id="WP_136010935.1">
    <property type="nucleotide sequence ID" value="NZ_SRYZ01000041.1"/>
</dbReference>